<evidence type="ECO:0000256" key="4">
    <source>
        <dbReference type="ARBA" id="ARBA00022729"/>
    </source>
</evidence>
<evidence type="ECO:0000313" key="9">
    <source>
        <dbReference type="Proteomes" id="UP000326903"/>
    </source>
</evidence>
<evidence type="ECO:0000313" key="8">
    <source>
        <dbReference type="EMBL" id="KAA9037772.1"/>
    </source>
</evidence>
<dbReference type="PANTHER" id="PTHR30620">
    <property type="entry name" value="PERIPLASMIC BETA-GLUCOSIDASE-RELATED"/>
    <property type="match status" value="1"/>
</dbReference>
<dbReference type="InterPro" id="IPR026891">
    <property type="entry name" value="Fn3-like"/>
</dbReference>
<reference evidence="8 9" key="1">
    <citation type="submission" date="2019-09" db="EMBL/GenBank/DDBJ databases">
        <title>Draft genome sequence of Ginsengibacter sp. BR5-29.</title>
        <authorList>
            <person name="Im W.-T."/>
        </authorList>
    </citation>
    <scope>NUCLEOTIDE SEQUENCE [LARGE SCALE GENOMIC DNA]</scope>
    <source>
        <strain evidence="8 9">BR5-29</strain>
    </source>
</reference>
<evidence type="ECO:0000256" key="6">
    <source>
        <dbReference type="ARBA" id="ARBA00023295"/>
    </source>
</evidence>
<comment type="catalytic activity">
    <reaction evidence="1">
        <text>Hydrolysis of terminal, non-reducing beta-D-glucosyl residues with release of beta-D-glucose.</text>
        <dbReference type="EC" id="3.2.1.21"/>
    </reaction>
</comment>
<dbReference type="InterPro" id="IPR017853">
    <property type="entry name" value="GH"/>
</dbReference>
<evidence type="ECO:0000256" key="2">
    <source>
        <dbReference type="ARBA" id="ARBA00005336"/>
    </source>
</evidence>
<keyword evidence="5" id="KW-0378">Hydrolase</keyword>
<dbReference type="GO" id="GO:0008422">
    <property type="term" value="F:beta-glucosidase activity"/>
    <property type="evidence" value="ECO:0007669"/>
    <property type="project" value="UniProtKB-EC"/>
</dbReference>
<dbReference type="InterPro" id="IPR013783">
    <property type="entry name" value="Ig-like_fold"/>
</dbReference>
<dbReference type="PRINTS" id="PR00133">
    <property type="entry name" value="GLHYDRLASE3"/>
</dbReference>
<dbReference type="Gene3D" id="2.60.40.10">
    <property type="entry name" value="Immunoglobulins"/>
    <property type="match status" value="1"/>
</dbReference>
<feature type="domain" description="Fibronectin type III-like" evidence="7">
    <location>
        <begin position="696"/>
        <end position="765"/>
    </location>
</feature>
<dbReference type="RefSeq" id="WP_150416006.1">
    <property type="nucleotide sequence ID" value="NZ_VYQF01000005.1"/>
</dbReference>
<dbReference type="SUPFAM" id="SSF52279">
    <property type="entry name" value="Beta-D-glucan exohydrolase, C-terminal domain"/>
    <property type="match status" value="1"/>
</dbReference>
<dbReference type="Pfam" id="PF14310">
    <property type="entry name" value="Fn3-like"/>
    <property type="match status" value="1"/>
</dbReference>
<name>A0A5J5IDR9_9BACT</name>
<protein>
    <recommendedName>
        <fullName evidence="3">beta-glucosidase</fullName>
        <ecNumber evidence="3">3.2.1.21</ecNumber>
    </recommendedName>
</protein>
<dbReference type="EMBL" id="VYQF01000005">
    <property type="protein sequence ID" value="KAA9037772.1"/>
    <property type="molecule type" value="Genomic_DNA"/>
</dbReference>
<evidence type="ECO:0000259" key="7">
    <source>
        <dbReference type="SMART" id="SM01217"/>
    </source>
</evidence>
<dbReference type="EC" id="3.2.1.21" evidence="3"/>
<dbReference type="SMART" id="SM01217">
    <property type="entry name" value="Fn3_like"/>
    <property type="match status" value="1"/>
</dbReference>
<comment type="caution">
    <text evidence="8">The sequence shown here is derived from an EMBL/GenBank/DDBJ whole genome shotgun (WGS) entry which is preliminary data.</text>
</comment>
<accession>A0A5J5IDR9</accession>
<organism evidence="8 9">
    <name type="scientific">Ginsengibacter hankyongi</name>
    <dbReference type="NCBI Taxonomy" id="2607284"/>
    <lineage>
        <taxon>Bacteria</taxon>
        <taxon>Pseudomonadati</taxon>
        <taxon>Bacteroidota</taxon>
        <taxon>Chitinophagia</taxon>
        <taxon>Chitinophagales</taxon>
        <taxon>Chitinophagaceae</taxon>
        <taxon>Ginsengibacter</taxon>
    </lineage>
</organism>
<dbReference type="AlphaFoldDB" id="A0A5J5IDR9"/>
<dbReference type="Pfam" id="PF00933">
    <property type="entry name" value="Glyco_hydro_3"/>
    <property type="match status" value="1"/>
</dbReference>
<sequence length="779" mass="86979">MKRKCILIFIAILLGGKFLLAQPITEKPFYKNPDAPIELRIKDLLGRMTLEEKCSQLNIWHVDDLNTADNVVFQKVLKNLGDTINNGMGFLQFDTKLPANEYAANFNAIQEYFVEQTRLGIPAISNGEGCHGFVGNADQSTVFPVPPLLGSTWDTTLMESVYSAVAKEMRSYGITHAATPVIDLLRDPRFGRSDEFLGEDPYHVAQMGVAAIFGLQGRSAMIDGNHLLACAKHFAGHGQPEGGTNLAPVNLSERVLRENHFYPFEMAVKKANVRTVMASYNEIDGVPNHANKWLLTDVLRGEWGFTGFVISDYDGVNRMVTRQHACLNQAEAGKKAIAAGMDFECPSSWKDYCFRFLPSLIKSGELKESILDSAVARVLRNKFILGLFEHPYIKTLGENERLEMQKKNRQIALKAAEEGMILLKNDNHTLPFKQNEIKRLAIIGPNAGEVHYGNYSNDKSPGVSILDGLTQYGKGKFEVFYSEGFKIYENDTTIKAVDKTPEAENRRIAAAVELAKKCDAVLLVMGGNELTCREEWAGHTGDRYSLDLLGRQNDLAKAIFDLEKPTAVVLINGRPLSVDYLSEKAPAMIEGWYLGQEQGIAVANIIFGKVNPSGKLAVTIPRNVGQLPVYYNRKPYIHESPYITGEYSPLYPFGFGLSYTKYNYSNLKLDYKQIIVGQPVKVSVDVTNSGDMDGDEIVQLYIRDTVSSVTRPIQELKDFTRVHLKKGETKTITFLITADKLQYYGPGMKRIVEPGEFEVQVGRNSTDYLSSFFEVISQK</sequence>
<evidence type="ECO:0000256" key="3">
    <source>
        <dbReference type="ARBA" id="ARBA00012744"/>
    </source>
</evidence>
<dbReference type="Proteomes" id="UP000326903">
    <property type="component" value="Unassembled WGS sequence"/>
</dbReference>
<dbReference type="PANTHER" id="PTHR30620:SF16">
    <property type="entry name" value="LYSOSOMAL BETA GLUCOSIDASE"/>
    <property type="match status" value="1"/>
</dbReference>
<dbReference type="Pfam" id="PF01915">
    <property type="entry name" value="Glyco_hydro_3_C"/>
    <property type="match status" value="1"/>
</dbReference>
<dbReference type="Gene3D" id="3.40.50.1700">
    <property type="entry name" value="Glycoside hydrolase family 3 C-terminal domain"/>
    <property type="match status" value="1"/>
</dbReference>
<dbReference type="InterPro" id="IPR002772">
    <property type="entry name" value="Glyco_hydro_3_C"/>
</dbReference>
<dbReference type="InterPro" id="IPR036962">
    <property type="entry name" value="Glyco_hydro_3_N_sf"/>
</dbReference>
<dbReference type="GO" id="GO:0009251">
    <property type="term" value="P:glucan catabolic process"/>
    <property type="evidence" value="ECO:0007669"/>
    <property type="project" value="TreeGrafter"/>
</dbReference>
<dbReference type="FunFam" id="2.60.40.10:FF:000495">
    <property type="entry name" value="Periplasmic beta-glucosidase"/>
    <property type="match status" value="1"/>
</dbReference>
<dbReference type="SUPFAM" id="SSF51445">
    <property type="entry name" value="(Trans)glycosidases"/>
    <property type="match status" value="1"/>
</dbReference>
<keyword evidence="9" id="KW-1185">Reference proteome</keyword>
<keyword evidence="6" id="KW-0326">Glycosidase</keyword>
<dbReference type="InterPro" id="IPR001764">
    <property type="entry name" value="Glyco_hydro_3_N"/>
</dbReference>
<evidence type="ECO:0000256" key="1">
    <source>
        <dbReference type="ARBA" id="ARBA00000448"/>
    </source>
</evidence>
<gene>
    <name evidence="8" type="ORF">FW778_16930</name>
</gene>
<dbReference type="Gene3D" id="3.20.20.300">
    <property type="entry name" value="Glycoside hydrolase, family 3, N-terminal domain"/>
    <property type="match status" value="1"/>
</dbReference>
<proteinExistence type="inferred from homology"/>
<comment type="similarity">
    <text evidence="2">Belongs to the glycosyl hydrolase 3 family.</text>
</comment>
<keyword evidence="4" id="KW-0732">Signal</keyword>
<dbReference type="InterPro" id="IPR036881">
    <property type="entry name" value="Glyco_hydro_3_C_sf"/>
</dbReference>
<evidence type="ECO:0000256" key="5">
    <source>
        <dbReference type="ARBA" id="ARBA00022801"/>
    </source>
</evidence>
<dbReference type="InterPro" id="IPR051915">
    <property type="entry name" value="Cellulose_Degrad_GH3"/>
</dbReference>